<keyword evidence="2" id="KW-1185">Reference proteome</keyword>
<dbReference type="RefSeq" id="WP_152886121.1">
    <property type="nucleotide sequence ID" value="NZ_VJZD01000023.1"/>
</dbReference>
<organism evidence="1 2">
    <name type="scientific">Streptomyces adustus</name>
    <dbReference type="NCBI Taxonomy" id="1609272"/>
    <lineage>
        <taxon>Bacteria</taxon>
        <taxon>Bacillati</taxon>
        <taxon>Actinomycetota</taxon>
        <taxon>Actinomycetes</taxon>
        <taxon>Kitasatosporales</taxon>
        <taxon>Streptomycetaceae</taxon>
        <taxon>Streptomyces</taxon>
    </lineage>
</organism>
<evidence type="ECO:0000313" key="1">
    <source>
        <dbReference type="EMBL" id="MPY31324.1"/>
    </source>
</evidence>
<dbReference type="OrthoDB" id="4320339at2"/>
<reference evidence="1 2" key="1">
    <citation type="submission" date="2019-07" db="EMBL/GenBank/DDBJ databases">
        <title>New species of Amycolatopsis and Streptomyces.</title>
        <authorList>
            <person name="Duangmal K."/>
            <person name="Teo W.F.A."/>
            <person name="Lipun K."/>
        </authorList>
    </citation>
    <scope>NUCLEOTIDE SEQUENCE [LARGE SCALE GENOMIC DNA]</scope>
    <source>
        <strain evidence="1 2">NBRC 109810</strain>
    </source>
</reference>
<evidence type="ECO:0000313" key="2">
    <source>
        <dbReference type="Proteomes" id="UP000325849"/>
    </source>
</evidence>
<dbReference type="Proteomes" id="UP000325849">
    <property type="component" value="Unassembled WGS sequence"/>
</dbReference>
<accession>A0A5N8VBB4</accession>
<dbReference type="AlphaFoldDB" id="A0A5N8VBB4"/>
<dbReference type="EMBL" id="VJZD01000023">
    <property type="protein sequence ID" value="MPY31324.1"/>
    <property type="molecule type" value="Genomic_DNA"/>
</dbReference>
<name>A0A5N8VBB4_9ACTN</name>
<gene>
    <name evidence="1" type="ORF">FNH09_08430</name>
</gene>
<protein>
    <submittedName>
        <fullName evidence="1">MerR family transcriptional regulator</fullName>
    </submittedName>
</protein>
<comment type="caution">
    <text evidence="1">The sequence shown here is derived from an EMBL/GenBank/DDBJ whole genome shotgun (WGS) entry which is preliminary data.</text>
</comment>
<proteinExistence type="predicted"/>
<sequence length="85" mass="9333">MDLTGDLQSTLWTAAEAAEAAGVTPHVVRNWKYRGHLHQACTEQGRPMRNLAGQPLFRAIDVVRAESATRQRARRCHGVPAQATA</sequence>